<name>A0A4Y9ZMR3_9AGAM</name>
<dbReference type="Proteomes" id="UP000298061">
    <property type="component" value="Unassembled WGS sequence"/>
</dbReference>
<keyword evidence="3" id="KW-1185">Reference proteome</keyword>
<feature type="compositionally biased region" description="Polar residues" evidence="1">
    <location>
        <begin position="53"/>
        <end position="64"/>
    </location>
</feature>
<organism evidence="2 3">
    <name type="scientific">Hericium alpestre</name>
    <dbReference type="NCBI Taxonomy" id="135208"/>
    <lineage>
        <taxon>Eukaryota</taxon>
        <taxon>Fungi</taxon>
        <taxon>Dikarya</taxon>
        <taxon>Basidiomycota</taxon>
        <taxon>Agaricomycotina</taxon>
        <taxon>Agaricomycetes</taxon>
        <taxon>Russulales</taxon>
        <taxon>Hericiaceae</taxon>
        <taxon>Hericium</taxon>
    </lineage>
</organism>
<evidence type="ECO:0000313" key="3">
    <source>
        <dbReference type="Proteomes" id="UP000298061"/>
    </source>
</evidence>
<protein>
    <submittedName>
        <fullName evidence="2">Uncharacterized protein</fullName>
    </submittedName>
</protein>
<dbReference type="EMBL" id="SFCI01001710">
    <property type="protein sequence ID" value="TFY75121.1"/>
    <property type="molecule type" value="Genomic_DNA"/>
</dbReference>
<dbReference type="OrthoDB" id="2803094at2759"/>
<accession>A0A4Y9ZMR3</accession>
<reference evidence="2 3" key="1">
    <citation type="submission" date="2019-02" db="EMBL/GenBank/DDBJ databases">
        <title>Genome sequencing of the rare red list fungi Hericium alpestre (H. flagellum).</title>
        <authorList>
            <person name="Buettner E."/>
            <person name="Kellner H."/>
        </authorList>
    </citation>
    <scope>NUCLEOTIDE SEQUENCE [LARGE SCALE GENOMIC DNA]</scope>
    <source>
        <strain evidence="2 3">DSM 108284</strain>
    </source>
</reference>
<feature type="compositionally biased region" description="Acidic residues" evidence="1">
    <location>
        <begin position="91"/>
        <end position="107"/>
    </location>
</feature>
<evidence type="ECO:0000256" key="1">
    <source>
        <dbReference type="SAM" id="MobiDB-lite"/>
    </source>
</evidence>
<feature type="compositionally biased region" description="Polar residues" evidence="1">
    <location>
        <begin position="27"/>
        <end position="40"/>
    </location>
</feature>
<proteinExistence type="predicted"/>
<sequence length="388" mass="42981">MPTLPTATDPRKERLPFSLPSDEVPTMPTSPIRSPSQQHPRLSRGGPLGVPSGSHQTSTNSSPTERIAEDWHRVTGREAPSRDGQMLHEDVADETQDVEESDDDVDDSLPAPPVIVVGSPSQPSSPLEVGPEPAPFDPRLLTRPVLPYARFDEVQDQVHTLLDLVWAALPQSPTIYETGQLVGTKAPTPREYAIPKPDQLKNIVYCVNMLAPIETEVAALLHAIPFDRNNQSHMLFATRVFPWFTSRDSPKRIYSETDTEDWIRDTLIGPAHAVMHAVALGDIPDDVSPAYPFHSSAHCRFINRPDNMTILEGEHPNEVIPHIGEWKTPGVISIDDNPLSAVQKAVENINRAGAAYKFNWPKPSSSIAQRDKILCQVRDVFLNERAQS</sequence>
<evidence type="ECO:0000313" key="2">
    <source>
        <dbReference type="EMBL" id="TFY75121.1"/>
    </source>
</evidence>
<gene>
    <name evidence="2" type="ORF">EWM64_g8892</name>
</gene>
<feature type="region of interest" description="Disordered" evidence="1">
    <location>
        <begin position="1"/>
        <end position="135"/>
    </location>
</feature>
<dbReference type="AlphaFoldDB" id="A0A4Y9ZMR3"/>
<comment type="caution">
    <text evidence="2">The sequence shown here is derived from an EMBL/GenBank/DDBJ whole genome shotgun (WGS) entry which is preliminary data.</text>
</comment>
<feature type="compositionally biased region" description="Basic and acidic residues" evidence="1">
    <location>
        <begin position="66"/>
        <end position="90"/>
    </location>
</feature>